<feature type="coiled-coil region" evidence="1">
    <location>
        <begin position="12"/>
        <end position="39"/>
    </location>
</feature>
<evidence type="ECO:0000256" key="1">
    <source>
        <dbReference type="SAM" id="Coils"/>
    </source>
</evidence>
<keyword evidence="3" id="KW-1185">Reference proteome</keyword>
<name>A0ABS7V1H3_LEUGE</name>
<evidence type="ECO:0000313" key="3">
    <source>
        <dbReference type="Proteomes" id="UP000705994"/>
    </source>
</evidence>
<dbReference type="Proteomes" id="UP000705994">
    <property type="component" value="Unassembled WGS sequence"/>
</dbReference>
<dbReference type="EMBL" id="JAHBFX010000001">
    <property type="protein sequence ID" value="MBZ5999008.1"/>
    <property type="molecule type" value="Genomic_DNA"/>
</dbReference>
<evidence type="ECO:0000313" key="2">
    <source>
        <dbReference type="EMBL" id="MBZ5999008.1"/>
    </source>
</evidence>
<sequence length="94" mass="11184">MEIKNSRSFKIVEKQNEYISELEREKQTLLEQQREMAIEYQKMFDMTQVQMLMVKLLGTDMKKIAEGDYSVHKIPAKEMKDIKRKVMAIIGKEI</sequence>
<accession>A0ABS7V1H3</accession>
<gene>
    <name evidence="2" type="ORF">KIJ07_00995</name>
</gene>
<comment type="caution">
    <text evidence="2">The sequence shown here is derived from an EMBL/GenBank/DDBJ whole genome shotgun (WGS) entry which is preliminary data.</text>
</comment>
<reference evidence="2 3" key="1">
    <citation type="submission" date="2021-05" db="EMBL/GenBank/DDBJ databases">
        <title>Pangenome of Leuconostoc gelidum warrants species status for Leuconostoc gelidum subsp. gasicomitatum.</title>
        <authorList>
            <person name="Johansson P."/>
            <person name="Sade E."/>
            <person name="Hultman J."/>
            <person name="Auvinen P."/>
            <person name="Bjorkroth J."/>
        </authorList>
    </citation>
    <scope>NUCLEOTIDE SEQUENCE [LARGE SCALE GENOMIC DNA]</scope>
    <source>
        <strain evidence="2 3">AMKR21</strain>
    </source>
</reference>
<dbReference type="RefSeq" id="WP_224155029.1">
    <property type="nucleotide sequence ID" value="NZ_JAHBFT010000010.1"/>
</dbReference>
<organism evidence="2 3">
    <name type="scientific">Leuconostoc gelidum subsp. gelidum</name>
    <dbReference type="NCBI Taxonomy" id="1607839"/>
    <lineage>
        <taxon>Bacteria</taxon>
        <taxon>Bacillati</taxon>
        <taxon>Bacillota</taxon>
        <taxon>Bacilli</taxon>
        <taxon>Lactobacillales</taxon>
        <taxon>Lactobacillaceae</taxon>
        <taxon>Leuconostoc</taxon>
        <taxon>Leuconostoc gelidum group</taxon>
    </lineage>
</organism>
<protein>
    <submittedName>
        <fullName evidence="2">Uncharacterized protein</fullName>
    </submittedName>
</protein>
<keyword evidence="1" id="KW-0175">Coiled coil</keyword>
<proteinExistence type="predicted"/>